<dbReference type="AlphaFoldDB" id="W0RBU6"/>
<evidence type="ECO:0000313" key="3">
    <source>
        <dbReference type="Proteomes" id="UP000019151"/>
    </source>
</evidence>
<dbReference type="InParanoid" id="W0RBU6"/>
<gene>
    <name evidence="2" type="ORF">J421_0714</name>
</gene>
<accession>W0RBU6</accession>
<reference evidence="2 3" key="1">
    <citation type="journal article" date="2014" name="Genome Announc.">
        <title>Genome Sequence and Methylome of Soil Bacterium Gemmatirosa kalamazoonensis KBS708T, a Member of the Rarely Cultivated Gemmatimonadetes Phylum.</title>
        <authorList>
            <person name="Debruyn J.M."/>
            <person name="Radosevich M."/>
            <person name="Wommack K.E."/>
            <person name="Polson S.W."/>
            <person name="Hauser L.J."/>
            <person name="Fawaz M.N."/>
            <person name="Korlach J."/>
            <person name="Tsai Y.C."/>
        </authorList>
    </citation>
    <scope>NUCLEOTIDE SEQUENCE [LARGE SCALE GENOMIC DNA]</scope>
    <source>
        <strain evidence="2 3">KBS708</strain>
    </source>
</reference>
<keyword evidence="3" id="KW-1185">Reference proteome</keyword>
<dbReference type="EMBL" id="CP007128">
    <property type="protein sequence ID" value="AHG88251.1"/>
    <property type="molecule type" value="Genomic_DNA"/>
</dbReference>
<organism evidence="2 3">
    <name type="scientific">Gemmatirosa kalamazoonensis</name>
    <dbReference type="NCBI Taxonomy" id="861299"/>
    <lineage>
        <taxon>Bacteria</taxon>
        <taxon>Pseudomonadati</taxon>
        <taxon>Gemmatimonadota</taxon>
        <taxon>Gemmatimonadia</taxon>
        <taxon>Gemmatimonadales</taxon>
        <taxon>Gemmatimonadaceae</taxon>
        <taxon>Gemmatirosa</taxon>
    </lineage>
</organism>
<feature type="region of interest" description="Disordered" evidence="1">
    <location>
        <begin position="1"/>
        <end position="26"/>
    </location>
</feature>
<evidence type="ECO:0000313" key="2">
    <source>
        <dbReference type="EMBL" id="AHG88251.1"/>
    </source>
</evidence>
<evidence type="ECO:0000256" key="1">
    <source>
        <dbReference type="SAM" id="MobiDB-lite"/>
    </source>
</evidence>
<feature type="compositionally biased region" description="Basic and acidic residues" evidence="1">
    <location>
        <begin position="68"/>
        <end position="79"/>
    </location>
</feature>
<protein>
    <submittedName>
        <fullName evidence="2">Uncharacterized protein</fullName>
    </submittedName>
</protein>
<dbReference type="KEGG" id="gba:J421_0714"/>
<feature type="region of interest" description="Disordered" evidence="1">
    <location>
        <begin position="43"/>
        <end position="91"/>
    </location>
</feature>
<dbReference type="HOGENOM" id="CLU_1765395_0_0_0"/>
<dbReference type="Proteomes" id="UP000019151">
    <property type="component" value="Chromosome"/>
</dbReference>
<name>W0RBU6_9BACT</name>
<proteinExistence type="predicted"/>
<feature type="compositionally biased region" description="Basic and acidic residues" evidence="1">
    <location>
        <begin position="43"/>
        <end position="58"/>
    </location>
</feature>
<feature type="compositionally biased region" description="Polar residues" evidence="1">
    <location>
        <begin position="1"/>
        <end position="17"/>
    </location>
</feature>
<sequence length="147" mass="16855">MSATSRTALIYTDSLSRPTGDAMSVREFRAPDGRQWRVWDVRPNEEAAERRRSDRRVTPIESLDDPPVLERRHSADRRTPGGTRPRMRPGDLLPDRWRDGWLVYEDVSGTGHETRRLAPIPPQWESLSEAELAARLDQAVVSKRLLS</sequence>